<dbReference type="OrthoDB" id="9797341at2"/>
<name>A0A1H7MDA3_OLID1</name>
<gene>
    <name evidence="5" type="ORF">SAMN05661044_01965</name>
</gene>
<feature type="domain" description="HTH luxR-type" evidence="3">
    <location>
        <begin position="139"/>
        <end position="202"/>
    </location>
</feature>
<evidence type="ECO:0000256" key="1">
    <source>
        <dbReference type="ARBA" id="ARBA00023125"/>
    </source>
</evidence>
<reference evidence="6" key="1">
    <citation type="submission" date="2016-10" db="EMBL/GenBank/DDBJ databases">
        <authorList>
            <person name="Varghese N."/>
            <person name="Submissions S."/>
        </authorList>
    </citation>
    <scope>NUCLEOTIDE SEQUENCE [LARGE SCALE GENOMIC DNA]</scope>
    <source>
        <strain evidence="6">DSM 18733</strain>
    </source>
</reference>
<dbReference type="PROSITE" id="PS50110">
    <property type="entry name" value="RESPONSE_REGULATORY"/>
    <property type="match status" value="1"/>
</dbReference>
<dbReference type="SUPFAM" id="SSF46894">
    <property type="entry name" value="C-terminal effector domain of the bipartite response regulators"/>
    <property type="match status" value="1"/>
</dbReference>
<organism evidence="5 6">
    <name type="scientific">Olivibacter domesticus</name>
    <name type="common">Pseudosphingobacterium domesticum</name>
    <dbReference type="NCBI Taxonomy" id="407022"/>
    <lineage>
        <taxon>Bacteria</taxon>
        <taxon>Pseudomonadati</taxon>
        <taxon>Bacteroidota</taxon>
        <taxon>Sphingobacteriia</taxon>
        <taxon>Sphingobacteriales</taxon>
        <taxon>Sphingobacteriaceae</taxon>
        <taxon>Olivibacter</taxon>
    </lineage>
</organism>
<dbReference type="PANTHER" id="PTHR43214">
    <property type="entry name" value="TWO-COMPONENT RESPONSE REGULATOR"/>
    <property type="match status" value="1"/>
</dbReference>
<dbReference type="AlphaFoldDB" id="A0A1H7MDA3"/>
<keyword evidence="6" id="KW-1185">Reference proteome</keyword>
<dbReference type="InterPro" id="IPR039420">
    <property type="entry name" value="WalR-like"/>
</dbReference>
<dbReference type="InterPro" id="IPR000792">
    <property type="entry name" value="Tscrpt_reg_LuxR_C"/>
</dbReference>
<evidence type="ECO:0000313" key="5">
    <source>
        <dbReference type="EMBL" id="SEL09310.1"/>
    </source>
</evidence>
<evidence type="ECO:0000256" key="2">
    <source>
        <dbReference type="PROSITE-ProRule" id="PRU00169"/>
    </source>
</evidence>
<dbReference type="InterPro" id="IPR016032">
    <property type="entry name" value="Sig_transdc_resp-reg_C-effctor"/>
</dbReference>
<sequence>MISVGIIAPDERTRTTIRVLLTNQRCHQLNIVFELERLGGPLILQKVKPPHLTLIELKGSSVKVIKQIKAEFPETNIIILSEVASIDMVFETLRAGAVSYLLKSTCLNNIASALIATHNGGSVISPFISREMVDRIHHAQLQEDLLSARELQIAKGIADGLSYKLVADRYNLAVDTVRVYIKRIYRKLNINSKGELIAQLKA</sequence>
<dbReference type="CDD" id="cd06170">
    <property type="entry name" value="LuxR_C_like"/>
    <property type="match status" value="1"/>
</dbReference>
<dbReference type="InterPro" id="IPR011006">
    <property type="entry name" value="CheY-like_superfamily"/>
</dbReference>
<dbReference type="Proteomes" id="UP000199421">
    <property type="component" value="Unassembled WGS sequence"/>
</dbReference>
<dbReference type="EMBL" id="FOAF01000001">
    <property type="protein sequence ID" value="SEL09310.1"/>
    <property type="molecule type" value="Genomic_DNA"/>
</dbReference>
<keyword evidence="1 5" id="KW-0238">DNA-binding</keyword>
<dbReference type="GO" id="GO:0000160">
    <property type="term" value="P:phosphorelay signal transduction system"/>
    <property type="evidence" value="ECO:0007669"/>
    <property type="project" value="InterPro"/>
</dbReference>
<dbReference type="RefSeq" id="WP_093322885.1">
    <property type="nucleotide sequence ID" value="NZ_FOAF01000001.1"/>
</dbReference>
<dbReference type="GO" id="GO:0003677">
    <property type="term" value="F:DNA binding"/>
    <property type="evidence" value="ECO:0007669"/>
    <property type="project" value="UniProtKB-KW"/>
</dbReference>
<dbReference type="Pfam" id="PF00196">
    <property type="entry name" value="GerE"/>
    <property type="match status" value="1"/>
</dbReference>
<evidence type="ECO:0000259" key="4">
    <source>
        <dbReference type="PROSITE" id="PS50110"/>
    </source>
</evidence>
<protein>
    <submittedName>
        <fullName evidence="5">DNA-binding response regulator, NarL/FixJ family, contains REC and HTH domains</fullName>
    </submittedName>
</protein>
<dbReference type="PANTHER" id="PTHR43214:SF43">
    <property type="entry name" value="TWO-COMPONENT RESPONSE REGULATOR"/>
    <property type="match status" value="1"/>
</dbReference>
<evidence type="ECO:0000313" key="6">
    <source>
        <dbReference type="Proteomes" id="UP000199421"/>
    </source>
</evidence>
<dbReference type="GO" id="GO:0006355">
    <property type="term" value="P:regulation of DNA-templated transcription"/>
    <property type="evidence" value="ECO:0007669"/>
    <property type="project" value="InterPro"/>
</dbReference>
<dbReference type="SMART" id="SM00421">
    <property type="entry name" value="HTH_LUXR"/>
    <property type="match status" value="1"/>
</dbReference>
<accession>A0A1H7MDA3</accession>
<evidence type="ECO:0000259" key="3">
    <source>
        <dbReference type="PROSITE" id="PS50043"/>
    </source>
</evidence>
<dbReference type="Gene3D" id="3.40.50.2300">
    <property type="match status" value="1"/>
</dbReference>
<dbReference type="STRING" id="407022.SAMN05661044_01965"/>
<feature type="domain" description="Response regulatory" evidence="4">
    <location>
        <begin position="3"/>
        <end position="118"/>
    </location>
</feature>
<dbReference type="InterPro" id="IPR001789">
    <property type="entry name" value="Sig_transdc_resp-reg_receiver"/>
</dbReference>
<dbReference type="SUPFAM" id="SSF52172">
    <property type="entry name" value="CheY-like"/>
    <property type="match status" value="1"/>
</dbReference>
<comment type="caution">
    <text evidence="2">Lacks conserved residue(s) required for the propagation of feature annotation.</text>
</comment>
<dbReference type="PROSITE" id="PS50043">
    <property type="entry name" value="HTH_LUXR_2"/>
    <property type="match status" value="1"/>
</dbReference>
<proteinExistence type="predicted"/>
<dbReference type="PROSITE" id="PS00622">
    <property type="entry name" value="HTH_LUXR_1"/>
    <property type="match status" value="1"/>
</dbReference>
<dbReference type="PRINTS" id="PR00038">
    <property type="entry name" value="HTHLUXR"/>
</dbReference>